<name>A0A329RZV4_9STRA</name>
<dbReference type="PANTHER" id="PTHR46599">
    <property type="entry name" value="PIGGYBAC TRANSPOSABLE ELEMENT-DERIVED PROTEIN 4"/>
    <property type="match status" value="1"/>
</dbReference>
<gene>
    <name evidence="3" type="ORF">PC110_g13506</name>
</gene>
<dbReference type="VEuPathDB" id="FungiDB:PC110_g13506"/>
<evidence type="ECO:0000259" key="2">
    <source>
        <dbReference type="Pfam" id="PF13843"/>
    </source>
</evidence>
<dbReference type="OrthoDB" id="124440at2759"/>
<evidence type="ECO:0000313" key="3">
    <source>
        <dbReference type="EMBL" id="RAW30134.1"/>
    </source>
</evidence>
<protein>
    <recommendedName>
        <fullName evidence="2">PiggyBac transposable element-derived protein domain-containing protein</fullName>
    </recommendedName>
</protein>
<dbReference type="AlphaFoldDB" id="A0A329RZV4"/>
<feature type="domain" description="PiggyBac transposable element-derived protein" evidence="2">
    <location>
        <begin position="2"/>
        <end position="88"/>
    </location>
</feature>
<evidence type="ECO:0000256" key="1">
    <source>
        <dbReference type="SAM" id="Phobius"/>
    </source>
</evidence>
<evidence type="ECO:0000313" key="4">
    <source>
        <dbReference type="Proteomes" id="UP000251314"/>
    </source>
</evidence>
<comment type="caution">
    <text evidence="3">The sequence shown here is derived from an EMBL/GenBank/DDBJ whole genome shotgun (WGS) entry which is preliminary data.</text>
</comment>
<organism evidence="3 4">
    <name type="scientific">Phytophthora cactorum</name>
    <dbReference type="NCBI Taxonomy" id="29920"/>
    <lineage>
        <taxon>Eukaryota</taxon>
        <taxon>Sar</taxon>
        <taxon>Stramenopiles</taxon>
        <taxon>Oomycota</taxon>
        <taxon>Peronosporomycetes</taxon>
        <taxon>Peronosporales</taxon>
        <taxon>Peronosporaceae</taxon>
        <taxon>Phytophthora</taxon>
    </lineage>
</organism>
<keyword evidence="1" id="KW-0812">Transmembrane</keyword>
<feature type="transmembrane region" description="Helical" evidence="1">
    <location>
        <begin position="71"/>
        <end position="91"/>
    </location>
</feature>
<keyword evidence="1" id="KW-1133">Transmembrane helix</keyword>
<dbReference type="EMBL" id="MJFZ01000387">
    <property type="protein sequence ID" value="RAW30134.1"/>
    <property type="molecule type" value="Genomic_DNA"/>
</dbReference>
<sequence>MWMDRNPVHMLSSGGSRKLVPINRRIRGEMQTLQAPELVRDYHRYTGGVDVYDQLRMQRYSVQLSYKTCKYYKALILGLVDMALVSAFIVFRHNKKVNGERPPKHYEFFETLMEQLIAVDAETFESIERVTCAEDRTVASPARSTTSRQDGQCTDAQIDEGHTLAENPDTADTVQGEKKRQRTCKVCALLKSKPRKYIKYYCPECSSGVIRKYMCNVVREGRERTCFQIWHLD</sequence>
<proteinExistence type="predicted"/>
<dbReference type="Pfam" id="PF13843">
    <property type="entry name" value="DDE_Tnp_1_7"/>
    <property type="match status" value="1"/>
</dbReference>
<keyword evidence="4" id="KW-1185">Reference proteome</keyword>
<dbReference type="PANTHER" id="PTHR46599:SF3">
    <property type="entry name" value="PIGGYBAC TRANSPOSABLE ELEMENT-DERIVED PROTEIN 4"/>
    <property type="match status" value="1"/>
</dbReference>
<dbReference type="Proteomes" id="UP000251314">
    <property type="component" value="Unassembled WGS sequence"/>
</dbReference>
<accession>A0A329RZV4</accession>
<dbReference type="InterPro" id="IPR029526">
    <property type="entry name" value="PGBD"/>
</dbReference>
<reference evidence="3 4" key="1">
    <citation type="submission" date="2018-01" db="EMBL/GenBank/DDBJ databases">
        <title>Draft genome of the strawberry crown rot pathogen Phytophthora cactorum.</title>
        <authorList>
            <person name="Armitage A.D."/>
            <person name="Lysoe E."/>
            <person name="Nellist C.F."/>
            <person name="Harrison R.J."/>
            <person name="Brurberg M.B."/>
        </authorList>
    </citation>
    <scope>NUCLEOTIDE SEQUENCE [LARGE SCALE GENOMIC DNA]</scope>
    <source>
        <strain evidence="3 4">10300</strain>
    </source>
</reference>
<dbReference type="STRING" id="29920.A0A329RZV4"/>
<keyword evidence="1" id="KW-0472">Membrane</keyword>